<dbReference type="VEuPathDB" id="VectorBase:CQUJHB006397"/>
<keyword evidence="5" id="KW-1185">Reference proteome</keyword>
<feature type="region of interest" description="Disordered" evidence="1">
    <location>
        <begin position="250"/>
        <end position="300"/>
    </location>
</feature>
<feature type="transmembrane region" description="Helical" evidence="2">
    <location>
        <begin position="56"/>
        <end position="78"/>
    </location>
</feature>
<feature type="transmembrane region" description="Helical" evidence="2">
    <location>
        <begin position="20"/>
        <end position="44"/>
    </location>
</feature>
<evidence type="ECO:0000313" key="5">
    <source>
        <dbReference type="Proteomes" id="UP000002320"/>
    </source>
</evidence>
<feature type="compositionally biased region" description="Basic residues" evidence="1">
    <location>
        <begin position="284"/>
        <end position="293"/>
    </location>
</feature>
<feature type="compositionally biased region" description="Low complexity" evidence="1">
    <location>
        <begin position="261"/>
        <end position="283"/>
    </location>
</feature>
<gene>
    <name evidence="4" type="primary">6034295</name>
    <name evidence="3" type="ORF">CpipJ_CPIJ003262</name>
</gene>
<evidence type="ECO:0000256" key="1">
    <source>
        <dbReference type="SAM" id="MobiDB-lite"/>
    </source>
</evidence>
<dbReference type="KEGG" id="cqu:CpipJ_CPIJ003262"/>
<keyword evidence="2" id="KW-0472">Membrane</keyword>
<dbReference type="STRING" id="7176.B0W7E9"/>
<evidence type="ECO:0000256" key="2">
    <source>
        <dbReference type="SAM" id="Phobius"/>
    </source>
</evidence>
<reference evidence="4" key="2">
    <citation type="submission" date="2020-05" db="UniProtKB">
        <authorList>
            <consortium name="EnsemblMetazoa"/>
        </authorList>
    </citation>
    <scope>IDENTIFICATION</scope>
    <source>
        <strain evidence="4">JHB</strain>
    </source>
</reference>
<dbReference type="HOGENOM" id="CLU_596210_0_0_1"/>
<dbReference type="Gene3D" id="3.40.50.300">
    <property type="entry name" value="P-loop containing nucleotide triphosphate hydrolases"/>
    <property type="match status" value="1"/>
</dbReference>
<sequence length="459" mass="51181">MAIGNGNSVGFGGESALWPASVLFCGIVSPAVKSGLSAIWILVVRGVEMLNSKQKDAVVAITMPISVTLSLILLVGPFGTGKTYTLAQAIKKLLLHPESNSAADLYIKDYLHQWVEEGGGDEAKPLRVYYYKRWVATVNSIVQNWVQKYCLIDLNIFRRPTVENILKYRIVVVSLNISMELAWSICPRDTLHTSSWTKRPRPWSARRSCRWCWRRRRYASCWPVTTCKCPGGERTRQQIRPQIAQHLTASGRPLIPPPMRSPVQQQQQHRSQPFRTTAHSQPQHPRHQQHQNHIRPVMGGGGGGGGFLEEMVIGLGKVYEVIKRVPVVPDVLESNHALQAPLQQDSGGDVCAVPALKLLVNNIRYLTLRDGPGMTRTERQTQGHRRRWSFPGNARGTASGSGRLLLQQGQSFGGIGGAMILCIDHADAVEISDCIVEIVMEKNLLKIFYHLQLDSRLKT</sequence>
<dbReference type="InParanoid" id="B0W7E9"/>
<evidence type="ECO:0000313" key="3">
    <source>
        <dbReference type="EMBL" id="EDS37864.1"/>
    </source>
</evidence>
<keyword evidence="2" id="KW-0812">Transmembrane</keyword>
<feature type="region of interest" description="Disordered" evidence="1">
    <location>
        <begin position="372"/>
        <end position="395"/>
    </location>
</feature>
<dbReference type="EMBL" id="DS231853">
    <property type="protein sequence ID" value="EDS37864.1"/>
    <property type="molecule type" value="Genomic_DNA"/>
</dbReference>
<keyword evidence="2" id="KW-1133">Transmembrane helix</keyword>
<accession>B0W7E9</accession>
<protein>
    <submittedName>
        <fullName evidence="3 4">Zinc finger protein</fullName>
    </submittedName>
</protein>
<dbReference type="SUPFAM" id="SSF52540">
    <property type="entry name" value="P-loop containing nucleoside triphosphate hydrolases"/>
    <property type="match status" value="1"/>
</dbReference>
<dbReference type="OrthoDB" id="5988104at2759"/>
<evidence type="ECO:0000313" key="4">
    <source>
        <dbReference type="EnsemblMetazoa" id="CPIJ003262-PA"/>
    </source>
</evidence>
<dbReference type="EnsemblMetazoa" id="CPIJ003262-RA">
    <property type="protein sequence ID" value="CPIJ003262-PA"/>
    <property type="gene ID" value="CPIJ003262"/>
</dbReference>
<organism>
    <name type="scientific">Culex quinquefasciatus</name>
    <name type="common">Southern house mosquito</name>
    <name type="synonym">Culex pungens</name>
    <dbReference type="NCBI Taxonomy" id="7176"/>
    <lineage>
        <taxon>Eukaryota</taxon>
        <taxon>Metazoa</taxon>
        <taxon>Ecdysozoa</taxon>
        <taxon>Arthropoda</taxon>
        <taxon>Hexapoda</taxon>
        <taxon>Insecta</taxon>
        <taxon>Pterygota</taxon>
        <taxon>Neoptera</taxon>
        <taxon>Endopterygota</taxon>
        <taxon>Diptera</taxon>
        <taxon>Nematocera</taxon>
        <taxon>Culicoidea</taxon>
        <taxon>Culicidae</taxon>
        <taxon>Culicinae</taxon>
        <taxon>Culicini</taxon>
        <taxon>Culex</taxon>
        <taxon>Culex</taxon>
    </lineage>
</organism>
<dbReference type="Proteomes" id="UP000002320">
    <property type="component" value="Unassembled WGS sequence"/>
</dbReference>
<name>B0W7E9_CULQU</name>
<dbReference type="VEuPathDB" id="VectorBase:CPIJ003262"/>
<dbReference type="InterPro" id="IPR027417">
    <property type="entry name" value="P-loop_NTPase"/>
</dbReference>
<dbReference type="eggNOG" id="KOG1804">
    <property type="taxonomic scope" value="Eukaryota"/>
</dbReference>
<dbReference type="AlphaFoldDB" id="B0W7E9"/>
<reference evidence="3" key="1">
    <citation type="submission" date="2007-03" db="EMBL/GenBank/DDBJ databases">
        <title>Annotation of Culex pipiens quinquefasciatus.</title>
        <authorList>
            <consortium name="The Broad Institute Genome Sequencing Platform"/>
            <person name="Atkinson P.W."/>
            <person name="Hemingway J."/>
            <person name="Christensen B.M."/>
            <person name="Higgs S."/>
            <person name="Kodira C."/>
            <person name="Hannick L."/>
            <person name="Megy K."/>
            <person name="O'Leary S."/>
            <person name="Pearson M."/>
            <person name="Haas B.J."/>
            <person name="Mauceli E."/>
            <person name="Wortman J.R."/>
            <person name="Lee N.H."/>
            <person name="Guigo R."/>
            <person name="Stanke M."/>
            <person name="Alvarado L."/>
            <person name="Amedeo P."/>
            <person name="Antoine C.H."/>
            <person name="Arensburger P."/>
            <person name="Bidwell S.L."/>
            <person name="Crawford M."/>
            <person name="Camaro F."/>
            <person name="Devon K."/>
            <person name="Engels R."/>
            <person name="Hammond M."/>
            <person name="Howarth C."/>
            <person name="Koehrsen M."/>
            <person name="Lawson D."/>
            <person name="Montgomery P."/>
            <person name="Nene V."/>
            <person name="Nusbaum C."/>
            <person name="Puiu D."/>
            <person name="Romero-Severson J."/>
            <person name="Severson D.W."/>
            <person name="Shumway M."/>
            <person name="Sisk P."/>
            <person name="Stolte C."/>
            <person name="Zeng Q."/>
            <person name="Eisenstadt E."/>
            <person name="Fraser-Liggett C."/>
            <person name="Strausberg R."/>
            <person name="Galagan J."/>
            <person name="Birren B."/>
            <person name="Collins F.H."/>
        </authorList>
    </citation>
    <scope>NUCLEOTIDE SEQUENCE [LARGE SCALE GENOMIC DNA]</scope>
    <source>
        <strain evidence="3">JHB</strain>
    </source>
</reference>
<proteinExistence type="predicted"/>